<feature type="domain" description="TadE-like" evidence="2">
    <location>
        <begin position="18"/>
        <end position="60"/>
    </location>
</feature>
<dbReference type="RefSeq" id="WP_074834816.1">
    <property type="nucleotide sequence ID" value="NZ_CATMKJ010000006.1"/>
</dbReference>
<keyword evidence="4" id="KW-1185">Reference proteome</keyword>
<dbReference type="Proteomes" id="UP000182932">
    <property type="component" value="Unassembled WGS sequence"/>
</dbReference>
<evidence type="ECO:0000259" key="2">
    <source>
        <dbReference type="Pfam" id="PF07811"/>
    </source>
</evidence>
<sequence>MTRNLKQATARFCKDESGAASVIEFAIVLPLFAVFLGAMVEMGWMNIRHAMLERGLDTTVREIRLSTGFAANYDTIREKICDTAAIIPECTATLRLEMKVVDPRAFAGIPSAAECQNSAEDARPLRNFQSGEDNEIMLLRACYKFKPVFPTTGLGGQLAKDSEGFTAIVSTSAFVQEPR</sequence>
<feature type="transmembrane region" description="Helical" evidence="1">
    <location>
        <begin position="20"/>
        <end position="44"/>
    </location>
</feature>
<dbReference type="Pfam" id="PF07811">
    <property type="entry name" value="TadE"/>
    <property type="match status" value="1"/>
</dbReference>
<protein>
    <submittedName>
        <fullName evidence="3">TadE-like protein</fullName>
    </submittedName>
</protein>
<organism evidence="3 4">
    <name type="scientific">Marinovum algicola</name>
    <dbReference type="NCBI Taxonomy" id="42444"/>
    <lineage>
        <taxon>Bacteria</taxon>
        <taxon>Pseudomonadati</taxon>
        <taxon>Pseudomonadota</taxon>
        <taxon>Alphaproteobacteria</taxon>
        <taxon>Rhodobacterales</taxon>
        <taxon>Roseobacteraceae</taxon>
        <taxon>Marinovum</taxon>
    </lineage>
</organism>
<evidence type="ECO:0000313" key="4">
    <source>
        <dbReference type="Proteomes" id="UP000182932"/>
    </source>
</evidence>
<dbReference type="GeneID" id="80816865"/>
<dbReference type="EMBL" id="FNYY01000001">
    <property type="protein sequence ID" value="SEI68652.1"/>
    <property type="molecule type" value="Genomic_DNA"/>
</dbReference>
<evidence type="ECO:0000256" key="1">
    <source>
        <dbReference type="SAM" id="Phobius"/>
    </source>
</evidence>
<dbReference type="AlphaFoldDB" id="A0A975ZM12"/>
<dbReference type="InterPro" id="IPR012495">
    <property type="entry name" value="TadE-like_dom"/>
</dbReference>
<proteinExistence type="predicted"/>
<keyword evidence="1" id="KW-0472">Membrane</keyword>
<reference evidence="3 4" key="1">
    <citation type="submission" date="2016-10" db="EMBL/GenBank/DDBJ databases">
        <authorList>
            <person name="Varghese N."/>
            <person name="Submissions S."/>
        </authorList>
    </citation>
    <scope>NUCLEOTIDE SEQUENCE [LARGE SCALE GENOMIC DNA]</scope>
    <source>
        <strain evidence="3 4">FF3</strain>
    </source>
</reference>
<keyword evidence="1" id="KW-0812">Transmembrane</keyword>
<keyword evidence="1" id="KW-1133">Transmembrane helix</keyword>
<comment type="caution">
    <text evidence="3">The sequence shown here is derived from an EMBL/GenBank/DDBJ whole genome shotgun (WGS) entry which is preliminary data.</text>
</comment>
<evidence type="ECO:0000313" key="3">
    <source>
        <dbReference type="EMBL" id="SEI68652.1"/>
    </source>
</evidence>
<name>A0A975ZM12_9RHOB</name>
<accession>A0A975ZM12</accession>
<gene>
    <name evidence="3" type="ORF">SAMN04487940_101600</name>
</gene>